<protein>
    <submittedName>
        <fullName evidence="1">Uncharacterized protein</fullName>
    </submittedName>
</protein>
<feature type="non-terminal residue" evidence="1">
    <location>
        <position position="1"/>
    </location>
</feature>
<dbReference type="Proteomes" id="UP000521943">
    <property type="component" value="Unassembled WGS sequence"/>
</dbReference>
<sequence length="242" mass="26498">DLPNSRLNSVLGFSGHFAAVNPARAPLDRVRADSAGEATYFTVPPTSLPPLPGGRPPNALFVMSGLVAYSYLRQPAVRTLGHRRLVDHRIGIFPFDYEWQRSLGYMATVANESPLSFTFEYGVLNFTSRLQGHNNVNMNLFVAAPVGAMVVQNQVHNIMTGHFPIAVNYDEDVPIFDATNPQISFDRSTLSNLHTLPVVDGEIPRGAFVTVGYTALTFPCSNSPLPYTRALALNVQFVLVHA</sequence>
<dbReference type="EMBL" id="JACGCI010000116">
    <property type="protein sequence ID" value="KAF6744638.1"/>
    <property type="molecule type" value="Genomic_DNA"/>
</dbReference>
<keyword evidence="2" id="KW-1185">Reference proteome</keyword>
<feature type="non-terminal residue" evidence="1">
    <location>
        <position position="242"/>
    </location>
</feature>
<accession>A0A8H6HF17</accession>
<comment type="caution">
    <text evidence="1">The sequence shown here is derived from an EMBL/GenBank/DDBJ whole genome shotgun (WGS) entry which is preliminary data.</text>
</comment>
<proteinExistence type="predicted"/>
<reference evidence="1 2" key="1">
    <citation type="submission" date="2020-07" db="EMBL/GenBank/DDBJ databases">
        <title>Comparative genomics of pyrophilous fungi reveals a link between fire events and developmental genes.</title>
        <authorList>
            <consortium name="DOE Joint Genome Institute"/>
            <person name="Steindorff A.S."/>
            <person name="Carver A."/>
            <person name="Calhoun S."/>
            <person name="Stillman K."/>
            <person name="Liu H."/>
            <person name="Lipzen A."/>
            <person name="Pangilinan J."/>
            <person name="Labutti K."/>
            <person name="Bruns T.D."/>
            <person name="Grigoriev I.V."/>
        </authorList>
    </citation>
    <scope>NUCLEOTIDE SEQUENCE [LARGE SCALE GENOMIC DNA]</scope>
    <source>
        <strain evidence="1 2">CBS 144469</strain>
    </source>
</reference>
<dbReference type="OrthoDB" id="3067694at2759"/>
<organism evidence="1 2">
    <name type="scientific">Ephemerocybe angulata</name>
    <dbReference type="NCBI Taxonomy" id="980116"/>
    <lineage>
        <taxon>Eukaryota</taxon>
        <taxon>Fungi</taxon>
        <taxon>Dikarya</taxon>
        <taxon>Basidiomycota</taxon>
        <taxon>Agaricomycotina</taxon>
        <taxon>Agaricomycetes</taxon>
        <taxon>Agaricomycetidae</taxon>
        <taxon>Agaricales</taxon>
        <taxon>Agaricineae</taxon>
        <taxon>Psathyrellaceae</taxon>
        <taxon>Ephemerocybe</taxon>
    </lineage>
</organism>
<evidence type="ECO:0000313" key="1">
    <source>
        <dbReference type="EMBL" id="KAF6744638.1"/>
    </source>
</evidence>
<gene>
    <name evidence="1" type="ORF">DFP72DRAFT_743777</name>
</gene>
<evidence type="ECO:0000313" key="2">
    <source>
        <dbReference type="Proteomes" id="UP000521943"/>
    </source>
</evidence>
<dbReference type="AlphaFoldDB" id="A0A8H6HF17"/>
<name>A0A8H6HF17_9AGAR</name>